<gene>
    <name evidence="2" type="ORF">MICPUCDRAFT_56387</name>
</gene>
<keyword evidence="3" id="KW-1185">Reference proteome</keyword>
<name>C1MM36_MICPC</name>
<dbReference type="Proteomes" id="UP000001876">
    <property type="component" value="Unassembled WGS sequence"/>
</dbReference>
<keyword evidence="1" id="KW-0175">Coiled coil</keyword>
<feature type="coiled-coil region" evidence="1">
    <location>
        <begin position="61"/>
        <end position="98"/>
    </location>
</feature>
<dbReference type="AlphaFoldDB" id="C1MM36"/>
<accession>C1MM36</accession>
<organism evidence="3">
    <name type="scientific">Micromonas pusilla (strain CCMP1545)</name>
    <name type="common">Picoplanktonic green alga</name>
    <dbReference type="NCBI Taxonomy" id="564608"/>
    <lineage>
        <taxon>Eukaryota</taxon>
        <taxon>Viridiplantae</taxon>
        <taxon>Chlorophyta</taxon>
        <taxon>Mamiellophyceae</taxon>
        <taxon>Mamiellales</taxon>
        <taxon>Mamiellaceae</taxon>
        <taxon>Micromonas</taxon>
    </lineage>
</organism>
<proteinExistence type="predicted"/>
<evidence type="ECO:0000313" key="2">
    <source>
        <dbReference type="EMBL" id="EEH58513.1"/>
    </source>
</evidence>
<sequence>MPSFAETRSRDEATRLYEKLMTDAARIRDPRLRRTCEEAVESARATTLAVLADADDATRALHAAEHAREAAAVELRAIRRERAALDRAKARAEAESRARRKQLVRARASTRWRRAPRTPLEVLLAESAAPGKKR</sequence>
<reference evidence="2 3" key="1">
    <citation type="journal article" date="2009" name="Science">
        <title>Green evolution and dynamic adaptations revealed by genomes of the marine picoeukaryotes Micromonas.</title>
        <authorList>
            <person name="Worden A.Z."/>
            <person name="Lee J.H."/>
            <person name="Mock T."/>
            <person name="Rouze P."/>
            <person name="Simmons M.P."/>
            <person name="Aerts A.L."/>
            <person name="Allen A.E."/>
            <person name="Cuvelier M.L."/>
            <person name="Derelle E."/>
            <person name="Everett M.V."/>
            <person name="Foulon E."/>
            <person name="Grimwood J."/>
            <person name="Gundlach H."/>
            <person name="Henrissat B."/>
            <person name="Napoli C."/>
            <person name="McDonald S.M."/>
            <person name="Parker M.S."/>
            <person name="Rombauts S."/>
            <person name="Salamov A."/>
            <person name="Von Dassow P."/>
            <person name="Badger J.H."/>
            <person name="Coutinho P.M."/>
            <person name="Demir E."/>
            <person name="Dubchak I."/>
            <person name="Gentemann C."/>
            <person name="Eikrem W."/>
            <person name="Gready J.E."/>
            <person name="John U."/>
            <person name="Lanier W."/>
            <person name="Lindquist E.A."/>
            <person name="Lucas S."/>
            <person name="Mayer K.F."/>
            <person name="Moreau H."/>
            <person name="Not F."/>
            <person name="Otillar R."/>
            <person name="Panaud O."/>
            <person name="Pangilinan J."/>
            <person name="Paulsen I."/>
            <person name="Piegu B."/>
            <person name="Poliakov A."/>
            <person name="Robbens S."/>
            <person name="Schmutz J."/>
            <person name="Toulza E."/>
            <person name="Wyss T."/>
            <person name="Zelensky A."/>
            <person name="Zhou K."/>
            <person name="Armbrust E.V."/>
            <person name="Bhattacharya D."/>
            <person name="Goodenough U.W."/>
            <person name="Van de Peer Y."/>
            <person name="Grigoriev I.V."/>
        </authorList>
    </citation>
    <scope>NUCLEOTIDE SEQUENCE [LARGE SCALE GENOMIC DNA]</scope>
    <source>
        <strain evidence="2 3">CCMP1545</strain>
    </source>
</reference>
<dbReference type="KEGG" id="mpp:MICPUCDRAFT_56387"/>
<dbReference type="GeneID" id="9682768"/>
<protein>
    <submittedName>
        <fullName evidence="2">Predicted protein</fullName>
    </submittedName>
</protein>
<evidence type="ECO:0000313" key="3">
    <source>
        <dbReference type="Proteomes" id="UP000001876"/>
    </source>
</evidence>
<dbReference type="EMBL" id="GG663737">
    <property type="protein sequence ID" value="EEH58513.1"/>
    <property type="molecule type" value="Genomic_DNA"/>
</dbReference>
<dbReference type="RefSeq" id="XP_003056868.1">
    <property type="nucleotide sequence ID" value="XM_003056822.1"/>
</dbReference>
<evidence type="ECO:0000256" key="1">
    <source>
        <dbReference type="SAM" id="Coils"/>
    </source>
</evidence>